<keyword evidence="3" id="KW-1185">Reference proteome</keyword>
<organism evidence="2 3">
    <name type="scientific">Streptomyces luteireticuli</name>
    <dbReference type="NCBI Taxonomy" id="173858"/>
    <lineage>
        <taxon>Bacteria</taxon>
        <taxon>Bacillati</taxon>
        <taxon>Actinomycetota</taxon>
        <taxon>Actinomycetes</taxon>
        <taxon>Kitasatosporales</taxon>
        <taxon>Streptomycetaceae</taxon>
        <taxon>Streptomyces</taxon>
    </lineage>
</organism>
<dbReference type="Proteomes" id="UP001500879">
    <property type="component" value="Unassembled WGS sequence"/>
</dbReference>
<reference evidence="2 3" key="1">
    <citation type="journal article" date="2019" name="Int. J. Syst. Evol. Microbiol.">
        <title>The Global Catalogue of Microorganisms (GCM) 10K type strain sequencing project: providing services to taxonomists for standard genome sequencing and annotation.</title>
        <authorList>
            <consortium name="The Broad Institute Genomics Platform"/>
            <consortium name="The Broad Institute Genome Sequencing Center for Infectious Disease"/>
            <person name="Wu L."/>
            <person name="Ma J."/>
        </authorList>
    </citation>
    <scope>NUCLEOTIDE SEQUENCE [LARGE SCALE GENOMIC DNA]</scope>
    <source>
        <strain evidence="2 3">JCM 4788</strain>
    </source>
</reference>
<evidence type="ECO:0000313" key="3">
    <source>
        <dbReference type="Proteomes" id="UP001500879"/>
    </source>
</evidence>
<accession>A0ABN0YNQ4</accession>
<feature type="compositionally biased region" description="Basic and acidic residues" evidence="1">
    <location>
        <begin position="1"/>
        <end position="26"/>
    </location>
</feature>
<feature type="compositionally biased region" description="Low complexity" evidence="1">
    <location>
        <begin position="76"/>
        <end position="88"/>
    </location>
</feature>
<comment type="caution">
    <text evidence="2">The sequence shown here is derived from an EMBL/GenBank/DDBJ whole genome shotgun (WGS) entry which is preliminary data.</text>
</comment>
<sequence length="118" mass="12491">MPEAERVGGRETGVERFVLGEERDAPADGGSAGLGTEHAQCATGRPEQPRRQVEQRALAGPARPDEGGDSAGRQGEVAVAQRPAAAEPVPEPRRHQGLWIRHVPPSPPPPAFTNPLVE</sequence>
<name>A0ABN0YNQ4_9ACTN</name>
<evidence type="ECO:0000256" key="1">
    <source>
        <dbReference type="SAM" id="MobiDB-lite"/>
    </source>
</evidence>
<dbReference type="EMBL" id="BAAABX010000025">
    <property type="protein sequence ID" value="GAA0402893.1"/>
    <property type="molecule type" value="Genomic_DNA"/>
</dbReference>
<gene>
    <name evidence="2" type="ORF">GCM10010357_24880</name>
</gene>
<feature type="region of interest" description="Disordered" evidence="1">
    <location>
        <begin position="1"/>
        <end position="118"/>
    </location>
</feature>
<evidence type="ECO:0000313" key="2">
    <source>
        <dbReference type="EMBL" id="GAA0402893.1"/>
    </source>
</evidence>
<protein>
    <submittedName>
        <fullName evidence="2">Uncharacterized protein</fullName>
    </submittedName>
</protein>
<proteinExistence type="predicted"/>